<dbReference type="InterPro" id="IPR000192">
    <property type="entry name" value="Aminotrans_V_dom"/>
</dbReference>
<keyword evidence="7" id="KW-0408">Iron</keyword>
<comment type="catalytic activity">
    <reaction evidence="11">
        <text>(sulfur carrier)-H + L-cysteine = (sulfur carrier)-SH + L-alanine</text>
        <dbReference type="Rhea" id="RHEA:43892"/>
        <dbReference type="Rhea" id="RHEA-COMP:14737"/>
        <dbReference type="Rhea" id="RHEA-COMP:14739"/>
        <dbReference type="ChEBI" id="CHEBI:29917"/>
        <dbReference type="ChEBI" id="CHEBI:35235"/>
        <dbReference type="ChEBI" id="CHEBI:57972"/>
        <dbReference type="ChEBI" id="CHEBI:64428"/>
        <dbReference type="EC" id="2.8.1.7"/>
    </reaction>
</comment>
<keyword evidence="6" id="KW-0663">Pyridoxal phosphate</keyword>
<comment type="caution">
    <text evidence="14">The sequence shown here is derived from an EMBL/GenBank/DDBJ whole genome shotgun (WGS) entry which is preliminary data.</text>
</comment>
<dbReference type="EMBL" id="BJTZ01000019">
    <property type="protein sequence ID" value="GEK14725.1"/>
    <property type="molecule type" value="Genomic_DNA"/>
</dbReference>
<keyword evidence="5" id="KW-0479">Metal-binding</keyword>
<evidence type="ECO:0000313" key="15">
    <source>
        <dbReference type="Proteomes" id="UP000321787"/>
    </source>
</evidence>
<dbReference type="EC" id="2.8.1.7" evidence="4"/>
<dbReference type="InterPro" id="IPR020578">
    <property type="entry name" value="Aminotrans_V_PyrdxlP_BS"/>
</dbReference>
<evidence type="ECO:0000256" key="5">
    <source>
        <dbReference type="ARBA" id="ARBA00022723"/>
    </source>
</evidence>
<evidence type="ECO:0000256" key="10">
    <source>
        <dbReference type="ARBA" id="ARBA00031911"/>
    </source>
</evidence>
<dbReference type="InterPro" id="IPR015421">
    <property type="entry name" value="PyrdxlP-dep_Trfase_major"/>
</dbReference>
<evidence type="ECO:0000256" key="6">
    <source>
        <dbReference type="ARBA" id="ARBA00022898"/>
    </source>
</evidence>
<evidence type="ECO:0000256" key="11">
    <source>
        <dbReference type="ARBA" id="ARBA00050776"/>
    </source>
</evidence>
<reference evidence="14 15" key="1">
    <citation type="submission" date="2019-07" db="EMBL/GenBank/DDBJ databases">
        <title>Whole genome shotgun sequence of Aliivibrio fischeri NBRC 101058.</title>
        <authorList>
            <person name="Hosoyama A."/>
            <person name="Uohara A."/>
            <person name="Ohji S."/>
            <person name="Ichikawa N."/>
        </authorList>
    </citation>
    <scope>NUCLEOTIDE SEQUENCE [LARGE SCALE GENOMIC DNA]</scope>
    <source>
        <strain evidence="14 15">NBRC 101058</strain>
    </source>
</reference>
<evidence type="ECO:0000256" key="2">
    <source>
        <dbReference type="ARBA" id="ARBA00003120"/>
    </source>
</evidence>
<dbReference type="Gene3D" id="3.90.1150.10">
    <property type="entry name" value="Aspartate Aminotransferase, domain 1"/>
    <property type="match status" value="1"/>
</dbReference>
<accession>A0A510UPE3</accession>
<dbReference type="GO" id="GO:0046872">
    <property type="term" value="F:metal ion binding"/>
    <property type="evidence" value="ECO:0007669"/>
    <property type="project" value="UniProtKB-KW"/>
</dbReference>
<evidence type="ECO:0000256" key="4">
    <source>
        <dbReference type="ARBA" id="ARBA00012239"/>
    </source>
</evidence>
<evidence type="ECO:0000256" key="3">
    <source>
        <dbReference type="ARBA" id="ARBA00006490"/>
    </source>
</evidence>
<evidence type="ECO:0000256" key="8">
    <source>
        <dbReference type="ARBA" id="ARBA00023014"/>
    </source>
</evidence>
<dbReference type="AlphaFoldDB" id="A0A510UPE3"/>
<evidence type="ECO:0000256" key="9">
    <source>
        <dbReference type="ARBA" id="ARBA00023231"/>
    </source>
</evidence>
<evidence type="ECO:0000259" key="13">
    <source>
        <dbReference type="Pfam" id="PF00266"/>
    </source>
</evidence>
<dbReference type="PIRSF" id="PIRSF005572">
    <property type="entry name" value="NifS"/>
    <property type="match status" value="1"/>
</dbReference>
<protein>
    <recommendedName>
        <fullName evidence="4">cysteine desulfurase</fullName>
        <ecNumber evidence="4">2.8.1.7</ecNumber>
    </recommendedName>
    <alternativeName>
        <fullName evidence="10">Nitrogenase metalloclusters biosynthesis protein NifS</fullName>
    </alternativeName>
</protein>
<comment type="similarity">
    <text evidence="3">Belongs to the class-V pyridoxal-phosphate-dependent aminotransferase family. NifS/IscS subfamily.</text>
</comment>
<feature type="domain" description="Aminotransferase class V" evidence="13">
    <location>
        <begin position="1"/>
        <end position="346"/>
    </location>
</feature>
<dbReference type="Gene3D" id="3.40.640.10">
    <property type="entry name" value="Type I PLP-dependent aspartate aminotransferase-like (Major domain)"/>
    <property type="match status" value="1"/>
</dbReference>
<gene>
    <name evidence="14" type="primary">iscS</name>
    <name evidence="14" type="ORF">AFI02nite_27610</name>
</gene>
<evidence type="ECO:0000256" key="12">
    <source>
        <dbReference type="RuleBase" id="RU004504"/>
    </source>
</evidence>
<dbReference type="Pfam" id="PF00266">
    <property type="entry name" value="Aminotran_5"/>
    <property type="match status" value="1"/>
</dbReference>
<dbReference type="RefSeq" id="WP_146865135.1">
    <property type="nucleotide sequence ID" value="NZ_BJTZ01000019.1"/>
</dbReference>
<comment type="cofactor">
    <cofactor evidence="1 12">
        <name>pyridoxal 5'-phosphate</name>
        <dbReference type="ChEBI" id="CHEBI:597326"/>
    </cofactor>
</comment>
<dbReference type="GO" id="GO:0031071">
    <property type="term" value="F:cysteine desulfurase activity"/>
    <property type="evidence" value="ECO:0007669"/>
    <property type="project" value="UniProtKB-EC"/>
</dbReference>
<dbReference type="InterPro" id="IPR016454">
    <property type="entry name" value="Cysteine_dSase"/>
</dbReference>
<dbReference type="Proteomes" id="UP000321787">
    <property type="component" value="Unassembled WGS sequence"/>
</dbReference>
<comment type="function">
    <text evidence="2">Catalyzes the removal of elemental sulfur atoms from cysteine to produce alanine. Seems to participate in the biosynthesis of the nitrogenase metalloclusters by providing the inorganic sulfur required for the Fe-S core formation.</text>
</comment>
<sequence>MYLDYLASTPINENALNAMVEASRNCYGNPSSNHNSGRLSRKLMLQAQKSIADSIGAEPSEIIFTSGATESNNLAIFGLAKLNIGKGKHLITSSIEHSCVLNIFNYLEHAGFQVTYLDPTSDGTIDIKSVKEAIKPTTTLISIMHVNNELGTINPIREIGKLCLENGIAFHTDAAQSVGKLSIEVLDDNLDALSASAHKFFGPKGVGFLYLRNARFLNIEPIIHGSGQQNNIRGGTIPTPLIIGMSTALKEFRLDNHKLTELKTLFLKQLDNCGISYTINGMNTLSNVINLTFGKPEDYATYTSQLDICVSQGSACNSNSVVASHVLTALGLTTDESFRTARISFYDETLLASADIFKF</sequence>
<dbReference type="PROSITE" id="PS00595">
    <property type="entry name" value="AA_TRANSFER_CLASS_5"/>
    <property type="match status" value="1"/>
</dbReference>
<dbReference type="SUPFAM" id="SSF53383">
    <property type="entry name" value="PLP-dependent transferases"/>
    <property type="match status" value="1"/>
</dbReference>
<dbReference type="PANTHER" id="PTHR11601:SF36">
    <property type="entry name" value="CYSTEINE DESULFURASE NIFS-RELATED"/>
    <property type="match status" value="1"/>
</dbReference>
<keyword evidence="9" id="KW-0535">Nitrogen fixation</keyword>
<keyword evidence="8" id="KW-0411">Iron-sulfur</keyword>
<name>A0A510UPE3_ALIFS</name>
<dbReference type="FunFam" id="3.40.640.10:FF:000084">
    <property type="entry name" value="IscS-like cysteine desulfurase"/>
    <property type="match status" value="1"/>
</dbReference>
<dbReference type="InterPro" id="IPR015424">
    <property type="entry name" value="PyrdxlP-dep_Trfase"/>
</dbReference>
<dbReference type="Gene3D" id="1.10.260.50">
    <property type="match status" value="1"/>
</dbReference>
<dbReference type="InterPro" id="IPR015422">
    <property type="entry name" value="PyrdxlP-dep_Trfase_small"/>
</dbReference>
<evidence type="ECO:0000256" key="1">
    <source>
        <dbReference type="ARBA" id="ARBA00001933"/>
    </source>
</evidence>
<evidence type="ECO:0000313" key="14">
    <source>
        <dbReference type="EMBL" id="GEK14725.1"/>
    </source>
</evidence>
<dbReference type="GO" id="GO:0051536">
    <property type="term" value="F:iron-sulfur cluster binding"/>
    <property type="evidence" value="ECO:0007669"/>
    <property type="project" value="UniProtKB-KW"/>
</dbReference>
<dbReference type="PANTHER" id="PTHR11601">
    <property type="entry name" value="CYSTEINE DESULFURYLASE FAMILY MEMBER"/>
    <property type="match status" value="1"/>
</dbReference>
<organism evidence="14 15">
    <name type="scientific">Aliivibrio fischeri</name>
    <name type="common">Vibrio fischeri</name>
    <dbReference type="NCBI Taxonomy" id="668"/>
    <lineage>
        <taxon>Bacteria</taxon>
        <taxon>Pseudomonadati</taxon>
        <taxon>Pseudomonadota</taxon>
        <taxon>Gammaproteobacteria</taxon>
        <taxon>Vibrionales</taxon>
        <taxon>Vibrionaceae</taxon>
        <taxon>Aliivibrio</taxon>
    </lineage>
</organism>
<proteinExistence type="inferred from homology"/>
<evidence type="ECO:0000256" key="7">
    <source>
        <dbReference type="ARBA" id="ARBA00023004"/>
    </source>
</evidence>